<evidence type="ECO:0000313" key="1">
    <source>
        <dbReference type="EMBL" id="KAJ7615533.1"/>
    </source>
</evidence>
<accession>A0AAD7FFG2</accession>
<name>A0AAD7FFG2_9AGAR</name>
<dbReference type="Proteomes" id="UP001221142">
    <property type="component" value="Unassembled WGS sequence"/>
</dbReference>
<comment type="caution">
    <text evidence="1">The sequence shown here is derived from an EMBL/GenBank/DDBJ whole genome shotgun (WGS) entry which is preliminary data.</text>
</comment>
<keyword evidence="2" id="KW-1185">Reference proteome</keyword>
<dbReference type="PANTHER" id="PTHR21310">
    <property type="entry name" value="AMINOGLYCOSIDE PHOSPHOTRANSFERASE-RELATED-RELATED"/>
    <property type="match status" value="1"/>
</dbReference>
<gene>
    <name evidence="1" type="ORF">FB45DRAFT_873598</name>
</gene>
<sequence length="424" mass="47341">MPTSAKAVLGDVISLVQHCVPINNAVLTLLSLYEAATPPRHPEVLSLDHVAHSSSDGDLDFLMAGDSSLHHAAGELYWRFTDPGWGPRLERMTAQLEPYLEVLKHRVSEVTLQECTELQLFGAGGSNVVYLALLKDESDVLLRVMPDMQSERWRLLGILQENVASHECEVRASHFSLGSANWFQAKGVSPNEVLERSYENIEKFVAQLADFDRQLRESPFPAIGSLRATALGPFKSSKALALAYIDSAVDQLADEEVWMTRRQVAAGKRDAAERLPKAYMQTYLALLKEGVEELPGEPESFRLIYYDTKPENMLLRGADDATITAIFDWQGAIVAPSWATSGFHTHRLSCYSVGPDEARDQALEAKYFPHTPEPFPWRELIELLERNPAYCCTKEGLDSFVREWKLPDEHVAGFLALQAFVGPV</sequence>
<dbReference type="SUPFAM" id="SSF56112">
    <property type="entry name" value="Protein kinase-like (PK-like)"/>
    <property type="match status" value="1"/>
</dbReference>
<dbReference type="InterPro" id="IPR051678">
    <property type="entry name" value="AGP_Transferase"/>
</dbReference>
<proteinExistence type="predicted"/>
<dbReference type="AlphaFoldDB" id="A0AAD7FFG2"/>
<dbReference type="PANTHER" id="PTHR21310:SF15">
    <property type="entry name" value="AMINOGLYCOSIDE PHOSPHOTRANSFERASE DOMAIN-CONTAINING PROTEIN"/>
    <property type="match status" value="1"/>
</dbReference>
<dbReference type="InterPro" id="IPR011009">
    <property type="entry name" value="Kinase-like_dom_sf"/>
</dbReference>
<dbReference type="EMBL" id="JARKIF010000024">
    <property type="protein sequence ID" value="KAJ7615533.1"/>
    <property type="molecule type" value="Genomic_DNA"/>
</dbReference>
<protein>
    <recommendedName>
        <fullName evidence="3">Aminoglycoside phosphotransferase domain-containing protein</fullName>
    </recommendedName>
</protein>
<dbReference type="Gene3D" id="3.90.1200.10">
    <property type="match status" value="1"/>
</dbReference>
<evidence type="ECO:0008006" key="3">
    <source>
        <dbReference type="Google" id="ProtNLM"/>
    </source>
</evidence>
<organism evidence="1 2">
    <name type="scientific">Roridomyces roridus</name>
    <dbReference type="NCBI Taxonomy" id="1738132"/>
    <lineage>
        <taxon>Eukaryota</taxon>
        <taxon>Fungi</taxon>
        <taxon>Dikarya</taxon>
        <taxon>Basidiomycota</taxon>
        <taxon>Agaricomycotina</taxon>
        <taxon>Agaricomycetes</taxon>
        <taxon>Agaricomycetidae</taxon>
        <taxon>Agaricales</taxon>
        <taxon>Marasmiineae</taxon>
        <taxon>Mycenaceae</taxon>
        <taxon>Roridomyces</taxon>
    </lineage>
</organism>
<evidence type="ECO:0000313" key="2">
    <source>
        <dbReference type="Proteomes" id="UP001221142"/>
    </source>
</evidence>
<reference evidence="1" key="1">
    <citation type="submission" date="2023-03" db="EMBL/GenBank/DDBJ databases">
        <title>Massive genome expansion in bonnet fungi (Mycena s.s.) driven by repeated elements and novel gene families across ecological guilds.</title>
        <authorList>
            <consortium name="Lawrence Berkeley National Laboratory"/>
            <person name="Harder C.B."/>
            <person name="Miyauchi S."/>
            <person name="Viragh M."/>
            <person name="Kuo A."/>
            <person name="Thoen E."/>
            <person name="Andreopoulos B."/>
            <person name="Lu D."/>
            <person name="Skrede I."/>
            <person name="Drula E."/>
            <person name="Henrissat B."/>
            <person name="Morin E."/>
            <person name="Kohler A."/>
            <person name="Barry K."/>
            <person name="LaButti K."/>
            <person name="Morin E."/>
            <person name="Salamov A."/>
            <person name="Lipzen A."/>
            <person name="Mereny Z."/>
            <person name="Hegedus B."/>
            <person name="Baldrian P."/>
            <person name="Stursova M."/>
            <person name="Weitz H."/>
            <person name="Taylor A."/>
            <person name="Grigoriev I.V."/>
            <person name="Nagy L.G."/>
            <person name="Martin F."/>
            <person name="Kauserud H."/>
        </authorList>
    </citation>
    <scope>NUCLEOTIDE SEQUENCE</scope>
    <source>
        <strain evidence="1">9284</strain>
    </source>
</reference>